<dbReference type="STRING" id="145854.GA0074692_2639"/>
<evidence type="ECO:0000313" key="3">
    <source>
        <dbReference type="Proteomes" id="UP000198959"/>
    </source>
</evidence>
<gene>
    <name evidence="2" type="ORF">GA0074692_2639</name>
</gene>
<dbReference type="RefSeq" id="WP_176738435.1">
    <property type="nucleotide sequence ID" value="NZ_FMHW01000002.1"/>
</dbReference>
<dbReference type="InterPro" id="IPR029068">
    <property type="entry name" value="Glyas_Bleomycin-R_OHBP_Dase"/>
</dbReference>
<dbReference type="GO" id="GO:0051213">
    <property type="term" value="F:dioxygenase activity"/>
    <property type="evidence" value="ECO:0007669"/>
    <property type="project" value="UniProtKB-KW"/>
</dbReference>
<reference evidence="3" key="1">
    <citation type="submission" date="2016-06" db="EMBL/GenBank/DDBJ databases">
        <authorList>
            <person name="Varghese N."/>
            <person name="Submissions Spin"/>
        </authorList>
    </citation>
    <scope>NUCLEOTIDE SEQUENCE [LARGE SCALE GENOMIC DNA]</scope>
    <source>
        <strain evidence="3">DSM 43817</strain>
    </source>
</reference>
<name>A0A1C6SHZ2_9ACTN</name>
<proteinExistence type="predicted"/>
<sequence length="158" mass="17279">MAAPLIEHIGILVPNLEEAIERWTAATGYTFSPIARYRTQRYCDSSDPQPHFHDARISFSQEGPPRIELMEFTGDGTHSAAQAGVHHFGFPGTEDVPGRIAELAAQGIGEDGKSLTEDGRVHLWFTDKKDLDGVRLEYISPFPGPSWPTTAASCGATR</sequence>
<keyword evidence="2" id="KW-0223">Dioxygenase</keyword>
<organism evidence="2 3">
    <name type="scientific">Micromonospora pallida</name>
    <dbReference type="NCBI Taxonomy" id="145854"/>
    <lineage>
        <taxon>Bacteria</taxon>
        <taxon>Bacillati</taxon>
        <taxon>Actinomycetota</taxon>
        <taxon>Actinomycetes</taxon>
        <taxon>Micromonosporales</taxon>
        <taxon>Micromonosporaceae</taxon>
        <taxon>Micromonospora</taxon>
    </lineage>
</organism>
<accession>A0A1C6SHZ2</accession>
<dbReference type="EMBL" id="FMHW01000002">
    <property type="protein sequence ID" value="SCL28968.1"/>
    <property type="molecule type" value="Genomic_DNA"/>
</dbReference>
<dbReference type="AlphaFoldDB" id="A0A1C6SHZ2"/>
<evidence type="ECO:0000313" key="2">
    <source>
        <dbReference type="EMBL" id="SCL28968.1"/>
    </source>
</evidence>
<dbReference type="Proteomes" id="UP000198959">
    <property type="component" value="Unassembled WGS sequence"/>
</dbReference>
<keyword evidence="3" id="KW-1185">Reference proteome</keyword>
<dbReference type="SUPFAM" id="SSF54593">
    <property type="entry name" value="Glyoxalase/Bleomycin resistance protein/Dihydroxybiphenyl dioxygenase"/>
    <property type="match status" value="1"/>
</dbReference>
<dbReference type="Gene3D" id="3.10.180.10">
    <property type="entry name" value="2,3-Dihydroxybiphenyl 1,2-Dioxygenase, domain 1"/>
    <property type="match status" value="1"/>
</dbReference>
<feature type="domain" description="VOC" evidence="1">
    <location>
        <begin position="5"/>
        <end position="141"/>
    </location>
</feature>
<dbReference type="InterPro" id="IPR037523">
    <property type="entry name" value="VOC_core"/>
</dbReference>
<evidence type="ECO:0000259" key="1">
    <source>
        <dbReference type="PROSITE" id="PS51819"/>
    </source>
</evidence>
<protein>
    <submittedName>
        <fullName evidence="2">Glyoxalase/Bleomycin resistance protein/Dioxygenase superfamily protein</fullName>
    </submittedName>
</protein>
<keyword evidence="2" id="KW-0560">Oxidoreductase</keyword>
<dbReference type="PROSITE" id="PS51819">
    <property type="entry name" value="VOC"/>
    <property type="match status" value="1"/>
</dbReference>
<dbReference type="Pfam" id="PF13669">
    <property type="entry name" value="Glyoxalase_4"/>
    <property type="match status" value="1"/>
</dbReference>